<evidence type="ECO:0000313" key="2">
    <source>
        <dbReference type="Proteomes" id="UP000252081"/>
    </source>
</evidence>
<name>A0A366KYZ6_9SPHI</name>
<gene>
    <name evidence="1" type="ORF">DRW42_11540</name>
</gene>
<keyword evidence="2" id="KW-1185">Reference proteome</keyword>
<reference evidence="1 2" key="1">
    <citation type="submission" date="2018-07" db="EMBL/GenBank/DDBJ databases">
        <title>A draft genome of a endophytic bacteria, a new species of Pedobacter.</title>
        <authorList>
            <person name="Zhang Z.D."/>
            <person name="Chen Z.J."/>
        </authorList>
    </citation>
    <scope>NUCLEOTIDE SEQUENCE [LARGE SCALE GENOMIC DNA]</scope>
    <source>
        <strain evidence="1 2">RS10</strain>
    </source>
</reference>
<accession>A0A366KYZ6</accession>
<organism evidence="1 2">
    <name type="scientific">Pedobacter miscanthi</name>
    <dbReference type="NCBI Taxonomy" id="2259170"/>
    <lineage>
        <taxon>Bacteria</taxon>
        <taxon>Pseudomonadati</taxon>
        <taxon>Bacteroidota</taxon>
        <taxon>Sphingobacteriia</taxon>
        <taxon>Sphingobacteriales</taxon>
        <taxon>Sphingobacteriaceae</taxon>
        <taxon>Pedobacter</taxon>
    </lineage>
</organism>
<evidence type="ECO:0000313" key="1">
    <source>
        <dbReference type="EMBL" id="RBQ06861.1"/>
    </source>
</evidence>
<protein>
    <submittedName>
        <fullName evidence="1">Uncharacterized protein</fullName>
    </submittedName>
</protein>
<comment type="caution">
    <text evidence="1">The sequence shown here is derived from an EMBL/GenBank/DDBJ whole genome shotgun (WGS) entry which is preliminary data.</text>
</comment>
<dbReference type="AlphaFoldDB" id="A0A366KYZ6"/>
<sequence length="67" mass="7938">MVSNNILINIINFYKKITKVFLIRKKIIDVLPLQYFLANIKLKIYNNIYGVTGRVSIFLQYLTKNEN</sequence>
<dbReference type="EMBL" id="QNQU01000009">
    <property type="protein sequence ID" value="RBQ06861.1"/>
    <property type="molecule type" value="Genomic_DNA"/>
</dbReference>
<dbReference type="Proteomes" id="UP000252081">
    <property type="component" value="Unassembled WGS sequence"/>
</dbReference>
<proteinExistence type="predicted"/>